<gene>
    <name evidence="2" type="ORF">SAMN06296378_2432</name>
</gene>
<dbReference type="InterPro" id="IPR050855">
    <property type="entry name" value="NDM-1-like"/>
</dbReference>
<protein>
    <submittedName>
        <fullName evidence="2">Metallo-beta-lactamase superfamily protein</fullName>
    </submittedName>
</protein>
<dbReference type="InterPro" id="IPR036866">
    <property type="entry name" value="RibonucZ/Hydroxyglut_hydro"/>
</dbReference>
<dbReference type="EMBL" id="OCST01000005">
    <property type="protein sequence ID" value="SOE72256.1"/>
    <property type="molecule type" value="Genomic_DNA"/>
</dbReference>
<evidence type="ECO:0000259" key="1">
    <source>
        <dbReference type="SMART" id="SM00849"/>
    </source>
</evidence>
<dbReference type="PANTHER" id="PTHR42951:SF4">
    <property type="entry name" value="ACYL-COENZYME A THIOESTERASE MBLAC2"/>
    <property type="match status" value="1"/>
</dbReference>
<dbReference type="OrthoDB" id="7253658at2"/>
<dbReference type="RefSeq" id="WP_097061518.1">
    <property type="nucleotide sequence ID" value="NZ_BMLC01000004.1"/>
</dbReference>
<dbReference type="Gene3D" id="3.60.15.10">
    <property type="entry name" value="Ribonuclease Z/Hydroxyacylglutathione hydrolase-like"/>
    <property type="match status" value="1"/>
</dbReference>
<dbReference type="SUPFAM" id="SSF56281">
    <property type="entry name" value="Metallo-hydrolase/oxidoreductase"/>
    <property type="match status" value="1"/>
</dbReference>
<name>A0A2C9A0L9_9MICO</name>
<dbReference type="AlphaFoldDB" id="A0A2C9A0L9"/>
<dbReference type="InterPro" id="IPR001279">
    <property type="entry name" value="Metallo-B-lactamas"/>
</dbReference>
<dbReference type="Pfam" id="PF00753">
    <property type="entry name" value="Lactamase_B"/>
    <property type="match status" value="1"/>
</dbReference>
<dbReference type="SMART" id="SM00849">
    <property type="entry name" value="Lactamase_B"/>
    <property type="match status" value="1"/>
</dbReference>
<keyword evidence="3" id="KW-1185">Reference proteome</keyword>
<dbReference type="PANTHER" id="PTHR42951">
    <property type="entry name" value="METALLO-BETA-LACTAMASE DOMAIN-CONTAINING"/>
    <property type="match status" value="1"/>
</dbReference>
<evidence type="ECO:0000313" key="3">
    <source>
        <dbReference type="Proteomes" id="UP000219440"/>
    </source>
</evidence>
<evidence type="ECO:0000313" key="2">
    <source>
        <dbReference type="EMBL" id="SOE72256.1"/>
    </source>
</evidence>
<dbReference type="Proteomes" id="UP000219440">
    <property type="component" value="Unassembled WGS sequence"/>
</dbReference>
<feature type="domain" description="Metallo-beta-lactamase" evidence="1">
    <location>
        <begin position="55"/>
        <end position="227"/>
    </location>
</feature>
<sequence>MASQPVDFHSGAPIDLDLSVEWMDGSGLNEPLVQVHALDEHTYILRQSLKTHYEGPFVFLLLGNTGALMIDSGATSDEETWPLRHFVDEIITDWLVAHPAPSYSLTVAHSHGHGDHIAGDVQFSNRARTSVVPASLEGVKSFFGFTNWPNETVSFDLGGRILRVIAGPGHEEAATLFYDPWTGILFTGDTVYPGRLYVVDMFAYIATLDRAITVMAEVPVSYLLGCHIEMSSTPGQDHPLGSLSHPGEAPMPMRPGQLLTLRERAVEIAHVPGVYKFDDVIIYNGKAVVDDYLNPSSGTEGGSD</sequence>
<organism evidence="2 3">
    <name type="scientific">Salinibacterium xinjiangense</name>
    <dbReference type="NCBI Taxonomy" id="386302"/>
    <lineage>
        <taxon>Bacteria</taxon>
        <taxon>Bacillati</taxon>
        <taxon>Actinomycetota</taxon>
        <taxon>Actinomycetes</taxon>
        <taxon>Micrococcales</taxon>
        <taxon>Microbacteriaceae</taxon>
        <taxon>Salinibacterium</taxon>
    </lineage>
</organism>
<proteinExistence type="predicted"/>
<accession>A0A2C9A0L9</accession>
<reference evidence="2 3" key="1">
    <citation type="submission" date="2017-09" db="EMBL/GenBank/DDBJ databases">
        <authorList>
            <person name="Ehlers B."/>
            <person name="Leendertz F.H."/>
        </authorList>
    </citation>
    <scope>NUCLEOTIDE SEQUENCE [LARGE SCALE GENOMIC DNA]</scope>
    <source>
        <strain evidence="2 3">CGMCC 1.05381</strain>
    </source>
</reference>